<evidence type="ECO:0000259" key="3">
    <source>
        <dbReference type="Pfam" id="PF25053"/>
    </source>
</evidence>
<feature type="domain" description="DUF7791" evidence="3">
    <location>
        <begin position="256"/>
        <end position="400"/>
    </location>
</feature>
<keyword evidence="5" id="KW-1185">Reference proteome</keyword>
<evidence type="ECO:0000259" key="2">
    <source>
        <dbReference type="Pfam" id="PF24883"/>
    </source>
</evidence>
<sequence length="695" mass="79110">MRYLMQPTGLSSRQSRCEEHLRQWVENRENLTIISFHFWAIGSPMQRTKEGLFRTLIIQLFQDHPEVIPTVAPSRWESLSLFNEDPQHLTETELGDMFRQAITHISTRAKLALFIDGLGEFDGDCNALVSLIGECISWPIKICVSSRPWTEFENAFGEYPQLKMEDLTYNDMTRYVMAKFGANSRFRTFQERQPEVAIAISRSVTEKANGVFLWVNIVVSSLLAGIVSGDRIEDLESRLDLLPPEIQDLYEKIIESIDPIYREHAAQLFKLKSTCTDTPSLQLLWYADEVKFLERAIDEVSGTVTVKEMEGRLEDMRLRLVSRCKGLLEVHKHASPKPCRSSHKISPDEVAAYTGGTVTYLHRTFSDFLDRHEVQEKLDGFIVKTYDPNLRISAAYVALAKLWLRSMAMDRNGDYLFQIYAAQSLWHAADAKESSTSEAVQLLNHLRAKCAKSCKFSYKLFGHRYVDQMTDHCHPNPNQGFICLATVLGVGQYIKARTNEPGLMTTAQETNQGSLSRISRRIKSHSNAITTFLLPLVYLPGHNSQSVIRALLEEGAKPNETVRMYNSQDDTAWEKLLANAILLSERSLDDNEQDNLTQCVRLMIDGGAKISIGTAERAMKISRQYKKPEYMLWVPSVVAVDLFPDVKVRFRSRRDMGSEGICELLMGMRRDPGAKFDLKSCHYMMLKAKKGQSAS</sequence>
<organism evidence="4 5">
    <name type="scientific">Fusarium tricinctum</name>
    <dbReference type="NCBI Taxonomy" id="61284"/>
    <lineage>
        <taxon>Eukaryota</taxon>
        <taxon>Fungi</taxon>
        <taxon>Dikarya</taxon>
        <taxon>Ascomycota</taxon>
        <taxon>Pezizomycotina</taxon>
        <taxon>Sordariomycetes</taxon>
        <taxon>Hypocreomycetidae</taxon>
        <taxon>Hypocreales</taxon>
        <taxon>Nectriaceae</taxon>
        <taxon>Fusarium</taxon>
        <taxon>Fusarium tricinctum species complex</taxon>
    </lineage>
</organism>
<comment type="caution">
    <text evidence="4">The sequence shown here is derived from an EMBL/GenBank/DDBJ whole genome shotgun (WGS) entry which is preliminary data.</text>
</comment>
<dbReference type="PANTHER" id="PTHR10039:SF5">
    <property type="entry name" value="NACHT DOMAIN-CONTAINING PROTEIN"/>
    <property type="match status" value="1"/>
</dbReference>
<feature type="domain" description="Nephrocystin 3-like N-terminal" evidence="2">
    <location>
        <begin position="32"/>
        <end position="147"/>
    </location>
</feature>
<dbReference type="AlphaFoldDB" id="A0A8K0RSV4"/>
<accession>A0A8K0RSV4</accession>
<dbReference type="Pfam" id="PF24883">
    <property type="entry name" value="NPHP3_N"/>
    <property type="match status" value="1"/>
</dbReference>
<dbReference type="Pfam" id="PF25053">
    <property type="entry name" value="DUF7791"/>
    <property type="match status" value="1"/>
</dbReference>
<evidence type="ECO:0000313" key="4">
    <source>
        <dbReference type="EMBL" id="KAH7241494.1"/>
    </source>
</evidence>
<dbReference type="InterPro" id="IPR056693">
    <property type="entry name" value="DUF7791"/>
</dbReference>
<dbReference type="PANTHER" id="PTHR10039">
    <property type="entry name" value="AMELOGENIN"/>
    <property type="match status" value="1"/>
</dbReference>
<dbReference type="OrthoDB" id="443402at2759"/>
<dbReference type="Proteomes" id="UP000813427">
    <property type="component" value="Unassembled WGS sequence"/>
</dbReference>
<proteinExistence type="predicted"/>
<evidence type="ECO:0000256" key="1">
    <source>
        <dbReference type="ARBA" id="ARBA00022737"/>
    </source>
</evidence>
<gene>
    <name evidence="4" type="ORF">BKA59DRAFT_478720</name>
</gene>
<name>A0A8K0RSV4_9HYPO</name>
<reference evidence="4" key="1">
    <citation type="journal article" date="2021" name="Nat. Commun.">
        <title>Genetic determinants of endophytism in the Arabidopsis root mycobiome.</title>
        <authorList>
            <person name="Mesny F."/>
            <person name="Miyauchi S."/>
            <person name="Thiergart T."/>
            <person name="Pickel B."/>
            <person name="Atanasova L."/>
            <person name="Karlsson M."/>
            <person name="Huettel B."/>
            <person name="Barry K.W."/>
            <person name="Haridas S."/>
            <person name="Chen C."/>
            <person name="Bauer D."/>
            <person name="Andreopoulos W."/>
            <person name="Pangilinan J."/>
            <person name="LaButti K."/>
            <person name="Riley R."/>
            <person name="Lipzen A."/>
            <person name="Clum A."/>
            <person name="Drula E."/>
            <person name="Henrissat B."/>
            <person name="Kohler A."/>
            <person name="Grigoriev I.V."/>
            <person name="Martin F.M."/>
            <person name="Hacquard S."/>
        </authorList>
    </citation>
    <scope>NUCLEOTIDE SEQUENCE</scope>
    <source>
        <strain evidence="4">MPI-SDFR-AT-0068</strain>
    </source>
</reference>
<keyword evidence="1" id="KW-0677">Repeat</keyword>
<evidence type="ECO:0008006" key="6">
    <source>
        <dbReference type="Google" id="ProtNLM"/>
    </source>
</evidence>
<evidence type="ECO:0000313" key="5">
    <source>
        <dbReference type="Proteomes" id="UP000813427"/>
    </source>
</evidence>
<protein>
    <recommendedName>
        <fullName evidence="6">NACHT domain-containing protein</fullName>
    </recommendedName>
</protein>
<dbReference type="InterPro" id="IPR056884">
    <property type="entry name" value="NPHP3-like_N"/>
</dbReference>
<dbReference type="EMBL" id="JAGPXF010000005">
    <property type="protein sequence ID" value="KAH7241494.1"/>
    <property type="molecule type" value="Genomic_DNA"/>
</dbReference>